<keyword evidence="5" id="KW-1133">Transmembrane helix</keyword>
<dbReference type="OrthoDB" id="5289013at2"/>
<proteinExistence type="predicted"/>
<keyword evidence="6" id="KW-0732">Signal</keyword>
<dbReference type="InterPro" id="IPR029787">
    <property type="entry name" value="Nucleotide_cyclase"/>
</dbReference>
<dbReference type="EC" id="2.7.7.65" evidence="2"/>
<dbReference type="Gene3D" id="3.30.70.270">
    <property type="match status" value="1"/>
</dbReference>
<feature type="signal peptide" evidence="6">
    <location>
        <begin position="1"/>
        <end position="24"/>
    </location>
</feature>
<dbReference type="PANTHER" id="PTHR45138:SF9">
    <property type="entry name" value="DIGUANYLATE CYCLASE DGCM-RELATED"/>
    <property type="match status" value="1"/>
</dbReference>
<dbReference type="Proteomes" id="UP000184497">
    <property type="component" value="Unassembled WGS sequence"/>
</dbReference>
<keyword evidence="9" id="KW-1185">Reference proteome</keyword>
<feature type="domain" description="GGDEF" evidence="7">
    <location>
        <begin position="474"/>
        <end position="608"/>
    </location>
</feature>
<feature type="chain" id="PRO_5013155720" description="diguanylate cyclase" evidence="6">
    <location>
        <begin position="25"/>
        <end position="608"/>
    </location>
</feature>
<feature type="transmembrane region" description="Helical" evidence="5">
    <location>
        <begin position="345"/>
        <end position="365"/>
    </location>
</feature>
<dbReference type="InterPro" id="IPR011623">
    <property type="entry name" value="7TMR_DISM_rcpt_extracell_dom1"/>
</dbReference>
<evidence type="ECO:0000256" key="2">
    <source>
        <dbReference type="ARBA" id="ARBA00012528"/>
    </source>
</evidence>
<dbReference type="PROSITE" id="PS50887">
    <property type="entry name" value="GGDEF"/>
    <property type="match status" value="1"/>
</dbReference>
<name>A0A1M6SE80_9GAMM</name>
<evidence type="ECO:0000256" key="3">
    <source>
        <dbReference type="ARBA" id="ARBA00034247"/>
    </source>
</evidence>
<evidence type="ECO:0000313" key="9">
    <source>
        <dbReference type="Proteomes" id="UP000184497"/>
    </source>
</evidence>
<dbReference type="InterPro" id="IPR011622">
    <property type="entry name" value="7TMR_DISM_rcpt_extracell_dom2"/>
</dbReference>
<evidence type="ECO:0000256" key="6">
    <source>
        <dbReference type="SAM" id="SignalP"/>
    </source>
</evidence>
<dbReference type="Pfam" id="PF07696">
    <property type="entry name" value="7TMR-DISMED2"/>
    <property type="match status" value="1"/>
</dbReference>
<evidence type="ECO:0000256" key="4">
    <source>
        <dbReference type="SAM" id="Coils"/>
    </source>
</evidence>
<accession>A0A1M6SE80</accession>
<dbReference type="EMBL" id="FRAQ01000001">
    <property type="protein sequence ID" value="SHK43072.1"/>
    <property type="molecule type" value="Genomic_DNA"/>
</dbReference>
<dbReference type="SMART" id="SM00267">
    <property type="entry name" value="GGDEF"/>
    <property type="match status" value="1"/>
</dbReference>
<dbReference type="CDD" id="cd01949">
    <property type="entry name" value="GGDEF"/>
    <property type="match status" value="1"/>
</dbReference>
<feature type="transmembrane region" description="Helical" evidence="5">
    <location>
        <begin position="291"/>
        <end position="308"/>
    </location>
</feature>
<gene>
    <name evidence="8" type="ORF">SAMN05216369_2011</name>
</gene>
<dbReference type="Gene3D" id="2.60.40.2380">
    <property type="match status" value="1"/>
</dbReference>
<dbReference type="RefSeq" id="WP_072796975.1">
    <property type="nucleotide sequence ID" value="NZ_FRAQ01000001.1"/>
</dbReference>
<keyword evidence="5" id="KW-0472">Membrane</keyword>
<reference evidence="9" key="1">
    <citation type="submission" date="2016-11" db="EMBL/GenBank/DDBJ databases">
        <authorList>
            <person name="Varghese N."/>
            <person name="Submissions S."/>
        </authorList>
    </citation>
    <scope>NUCLEOTIDE SEQUENCE [LARGE SCALE GENOMIC DNA]</scope>
    <source>
        <strain evidence="9">CGMCC 1.10835</strain>
    </source>
</reference>
<dbReference type="Pfam" id="PF00990">
    <property type="entry name" value="GGDEF"/>
    <property type="match status" value="1"/>
</dbReference>
<feature type="coiled-coil region" evidence="4">
    <location>
        <begin position="419"/>
        <end position="446"/>
    </location>
</feature>
<feature type="transmembrane region" description="Helical" evidence="5">
    <location>
        <begin position="260"/>
        <end position="279"/>
    </location>
</feature>
<dbReference type="Pfam" id="PF07695">
    <property type="entry name" value="7TMR-DISM_7TM"/>
    <property type="match status" value="1"/>
</dbReference>
<protein>
    <recommendedName>
        <fullName evidence="2">diguanylate cyclase</fullName>
        <ecNumber evidence="2">2.7.7.65</ecNumber>
    </recommendedName>
</protein>
<organism evidence="8 9">
    <name type="scientific">Marinobacter antarcticus</name>
    <dbReference type="NCBI Taxonomy" id="564117"/>
    <lineage>
        <taxon>Bacteria</taxon>
        <taxon>Pseudomonadati</taxon>
        <taxon>Pseudomonadota</taxon>
        <taxon>Gammaproteobacteria</taxon>
        <taxon>Pseudomonadales</taxon>
        <taxon>Marinobacteraceae</taxon>
        <taxon>Marinobacter</taxon>
    </lineage>
</organism>
<feature type="transmembrane region" description="Helical" evidence="5">
    <location>
        <begin position="228"/>
        <end position="248"/>
    </location>
</feature>
<comment type="catalytic activity">
    <reaction evidence="3">
        <text>2 GTP = 3',3'-c-di-GMP + 2 diphosphate</text>
        <dbReference type="Rhea" id="RHEA:24898"/>
        <dbReference type="ChEBI" id="CHEBI:33019"/>
        <dbReference type="ChEBI" id="CHEBI:37565"/>
        <dbReference type="ChEBI" id="CHEBI:58805"/>
        <dbReference type="EC" id="2.7.7.65"/>
    </reaction>
</comment>
<evidence type="ECO:0000256" key="1">
    <source>
        <dbReference type="ARBA" id="ARBA00001946"/>
    </source>
</evidence>
<dbReference type="InterPro" id="IPR050469">
    <property type="entry name" value="Diguanylate_Cyclase"/>
</dbReference>
<dbReference type="SUPFAM" id="SSF55073">
    <property type="entry name" value="Nucleotide cyclase"/>
    <property type="match status" value="1"/>
</dbReference>
<dbReference type="STRING" id="564117.SAMN05216369_2011"/>
<keyword evidence="5" id="KW-0812">Transmembrane</keyword>
<dbReference type="FunFam" id="3.30.70.270:FF:000001">
    <property type="entry name" value="Diguanylate cyclase domain protein"/>
    <property type="match status" value="1"/>
</dbReference>
<feature type="transmembrane region" description="Helical" evidence="5">
    <location>
        <begin position="198"/>
        <end position="216"/>
    </location>
</feature>
<dbReference type="GO" id="GO:0052621">
    <property type="term" value="F:diguanylate cyclase activity"/>
    <property type="evidence" value="ECO:0007669"/>
    <property type="project" value="UniProtKB-EC"/>
</dbReference>
<dbReference type="InterPro" id="IPR043128">
    <property type="entry name" value="Rev_trsase/Diguanyl_cyclase"/>
</dbReference>
<evidence type="ECO:0000259" key="7">
    <source>
        <dbReference type="PROSITE" id="PS50887"/>
    </source>
</evidence>
<sequence length="608" mass="67683">MSFFARLFFLLACYFVAAPTFVNAAVPGTECPVLDATDALARKSIMHYVCFHQASPGYPGHDAAYPGELPEDFKWTPSLGHELAFSQTRSVYWIRLNLSNNERERRLWYLSLNYPLLDEVTFWQGDDPGDTLVTGDKQPFSSRAVDYRYFLLPLALASGETLSVTIRIRSSGALNIPLRLETPSELIAGSNHLTLTHGLFYGTVLVLAIFNLFLFFSSRTAYYLHNAFYMGALGIFLFAMGGFANQYLWPSSPELANTAIPFSLLLCTLAMILFGRSFLEVTKHTLADKTLRVMIWLCAGVTGLTLILPYSQAILFNTALGLTTIFILSIIAISRWRQGYQPAKWYVLAWMVMAAGALIYASAAFGYLSDFLARESLMQVVVGGQVILLNYAMVQRWRLLNNKLLEAEQAARSELEYRVHERTAQLRSTMRELENANRKLATLSLNDQLTGLYNRRHMDNVLPELCAEARRTGQPLTIALVDADHFKIINDTWGHSFGDTCLQLIADILTRHVKRPRDITIRFGGEEFALLLPGTDTAGAQKVCKALLKDLHTTAVTAPDGARAGITLSAGIASLLPGEDQQELFERADSALYEAKARGRNQTVIAGT</sequence>
<keyword evidence="4" id="KW-0175">Coiled coil</keyword>
<comment type="cofactor">
    <cofactor evidence="1">
        <name>Mg(2+)</name>
        <dbReference type="ChEBI" id="CHEBI:18420"/>
    </cofactor>
</comment>
<evidence type="ECO:0000313" key="8">
    <source>
        <dbReference type="EMBL" id="SHK43072.1"/>
    </source>
</evidence>
<dbReference type="NCBIfam" id="TIGR00254">
    <property type="entry name" value="GGDEF"/>
    <property type="match status" value="1"/>
</dbReference>
<dbReference type="AlphaFoldDB" id="A0A1M6SE80"/>
<dbReference type="PANTHER" id="PTHR45138">
    <property type="entry name" value="REGULATORY COMPONENTS OF SENSORY TRANSDUCTION SYSTEM"/>
    <property type="match status" value="1"/>
</dbReference>
<dbReference type="InterPro" id="IPR000160">
    <property type="entry name" value="GGDEF_dom"/>
</dbReference>
<feature type="transmembrane region" description="Helical" evidence="5">
    <location>
        <begin position="314"/>
        <end position="333"/>
    </location>
</feature>
<evidence type="ECO:0000256" key="5">
    <source>
        <dbReference type="SAM" id="Phobius"/>
    </source>
</evidence>